<organism evidence="1 2">
    <name type="scientific">Plantactinospora alkalitolerans</name>
    <dbReference type="NCBI Taxonomy" id="2789879"/>
    <lineage>
        <taxon>Bacteria</taxon>
        <taxon>Bacillati</taxon>
        <taxon>Actinomycetota</taxon>
        <taxon>Actinomycetes</taxon>
        <taxon>Micromonosporales</taxon>
        <taxon>Micromonosporaceae</taxon>
        <taxon>Plantactinospora</taxon>
    </lineage>
</organism>
<evidence type="ECO:0000313" key="1">
    <source>
        <dbReference type="EMBL" id="MBF9130845.1"/>
    </source>
</evidence>
<dbReference type="EMBL" id="JADPUN010000172">
    <property type="protein sequence ID" value="MBF9130845.1"/>
    <property type="molecule type" value="Genomic_DNA"/>
</dbReference>
<comment type="caution">
    <text evidence="1">The sequence shown here is derived from an EMBL/GenBank/DDBJ whole genome shotgun (WGS) entry which is preliminary data.</text>
</comment>
<gene>
    <name evidence="1" type="ORF">I0C86_18045</name>
</gene>
<accession>A0ABS0GXE2</accession>
<name>A0ABS0GXE2_9ACTN</name>
<protein>
    <submittedName>
        <fullName evidence="1">Uncharacterized protein</fullName>
    </submittedName>
</protein>
<sequence length="68" mass="7588">MQLLRYASERLVRLAMPAAEVDAAAAGCVYEYSHCRPCALWIDELVYDEICNGRWTRKVGAGCMTCSV</sequence>
<reference evidence="1 2" key="1">
    <citation type="submission" date="2020-11" db="EMBL/GenBank/DDBJ databases">
        <title>A novel isolate from a Black sea contaminated sediment with potential to produce alkanes: Plantactinospora alkalitolerans sp. nov.</title>
        <authorList>
            <person name="Carro L."/>
            <person name="Veyisoglu A."/>
            <person name="Guven K."/>
            <person name="Schumann P."/>
            <person name="Klenk H.-P."/>
            <person name="Sahin N."/>
        </authorList>
    </citation>
    <scope>NUCLEOTIDE SEQUENCE [LARGE SCALE GENOMIC DNA]</scope>
    <source>
        <strain evidence="1 2">S1510</strain>
    </source>
</reference>
<proteinExistence type="predicted"/>
<dbReference type="Proteomes" id="UP000638560">
    <property type="component" value="Unassembled WGS sequence"/>
</dbReference>
<keyword evidence="2" id="KW-1185">Reference proteome</keyword>
<dbReference type="RefSeq" id="WP_196202412.1">
    <property type="nucleotide sequence ID" value="NZ_JADPUN010000172.1"/>
</dbReference>
<evidence type="ECO:0000313" key="2">
    <source>
        <dbReference type="Proteomes" id="UP000638560"/>
    </source>
</evidence>